<dbReference type="PANTHER" id="PTHR13271:SF34">
    <property type="entry name" value="N-LYSINE METHYLTRANSFERASE SETD6"/>
    <property type="match status" value="1"/>
</dbReference>
<name>A0AAV9QJE0_9PEZI</name>
<dbReference type="Gene3D" id="3.90.1420.10">
    <property type="entry name" value="Rubisco LSMT, substrate-binding domain"/>
    <property type="match status" value="1"/>
</dbReference>
<keyword evidence="5" id="KW-1133">Transmembrane helix</keyword>
<dbReference type="SUPFAM" id="SSF82199">
    <property type="entry name" value="SET domain"/>
    <property type="match status" value="1"/>
</dbReference>
<evidence type="ECO:0000313" key="8">
    <source>
        <dbReference type="Proteomes" id="UP001345827"/>
    </source>
</evidence>
<feature type="compositionally biased region" description="Acidic residues" evidence="4">
    <location>
        <begin position="60"/>
        <end position="76"/>
    </location>
</feature>
<gene>
    <name evidence="7" type="primary">RMS1_1</name>
    <name evidence="7" type="ORF">LTR25_001067</name>
</gene>
<dbReference type="Gene3D" id="3.90.1410.10">
    <property type="entry name" value="set domain protein methyltransferase, domain 1"/>
    <property type="match status" value="1"/>
</dbReference>
<sequence>MGEDTILGLCFLAFFLSILTSPLWITACIAAAVTRKWSKEKTRRVHNDIEGVEADRLVEDSESANEEEFLDSEDEDYYRAQQDRKREERQEQEADLLLSTRAKFFKEWKKCWSTGDKIQLAKERELKEQDERRKIAREAVREYLRIERRKARMAGTKSEAGMELPSYGNAVAQVDFEVLSASFLNWFNTQPGTNFHPSLKIVDLRARNAGRGIIATADIPADTDLFAIPRRVIISEETSELATRLPELFPKSEDVIDEVDQDGLPSELPKPWLNLILILLYESLHHSTSKWSPYLSILPQRPFAFDTLMFWSDQELEELQASAMPSKIGKDLADYMFKTRIIPVVKQHADVFYPAGSSQPSDEELSGACHVIGSLIMSYAFDLQPDDDDVDEDDENDDGWVEDHFKPSPMGMVPMADMLNADAEFNAHLSHGDDSLTMTSLRDIKAGEEILNYYGPLPNGELLRRYGYTSPKHSRYDVVEVSWDLVKKVLSDPEAPYHSKSWSERLDKIMKEIEQDGEFDADDGFVIERDAGDPNEQGLCTTEAKFANFPEELVAIITDLVSKFSKDEIKQKNLSDQSKSSFIKSRILVVLSQILRRRLEQYPTSSEQDAVLLDDSRTKGRLRMAVDVRLGEKKILEEALTWTEGKMEKYKGVPEEASVPEPHGQPPRKKQRMAR</sequence>
<dbReference type="CDD" id="cd19178">
    <property type="entry name" value="SET_SETD6"/>
    <property type="match status" value="1"/>
</dbReference>
<dbReference type="EMBL" id="JAXLQG010000002">
    <property type="protein sequence ID" value="KAK5543453.1"/>
    <property type="molecule type" value="Genomic_DNA"/>
</dbReference>
<keyword evidence="5" id="KW-0812">Transmembrane</keyword>
<keyword evidence="8" id="KW-1185">Reference proteome</keyword>
<dbReference type="GO" id="GO:0016279">
    <property type="term" value="F:protein-lysine N-methyltransferase activity"/>
    <property type="evidence" value="ECO:0007669"/>
    <property type="project" value="InterPro"/>
</dbReference>
<dbReference type="SUPFAM" id="SSF81822">
    <property type="entry name" value="RuBisCo LSMT C-terminal, substrate-binding domain"/>
    <property type="match status" value="1"/>
</dbReference>
<evidence type="ECO:0000256" key="1">
    <source>
        <dbReference type="ARBA" id="ARBA00022603"/>
    </source>
</evidence>
<dbReference type="InterPro" id="IPR036464">
    <property type="entry name" value="Rubisco_LSMT_subst-bd_sf"/>
</dbReference>
<dbReference type="GO" id="GO:0005634">
    <property type="term" value="C:nucleus"/>
    <property type="evidence" value="ECO:0007669"/>
    <property type="project" value="TreeGrafter"/>
</dbReference>
<feature type="region of interest" description="Disordered" evidence="4">
    <location>
        <begin position="651"/>
        <end position="675"/>
    </location>
</feature>
<dbReference type="Pfam" id="PF09273">
    <property type="entry name" value="Rubis-subs-bind"/>
    <property type="match status" value="1"/>
</dbReference>
<comment type="caution">
    <text evidence="7">The sequence shown here is derived from an EMBL/GenBank/DDBJ whole genome shotgun (WGS) entry which is preliminary data.</text>
</comment>
<evidence type="ECO:0000256" key="4">
    <source>
        <dbReference type="SAM" id="MobiDB-lite"/>
    </source>
</evidence>
<keyword evidence="3" id="KW-0949">S-adenosyl-L-methionine</keyword>
<dbReference type="PANTHER" id="PTHR13271">
    <property type="entry name" value="UNCHARACTERIZED PUTATIVE METHYLTRANSFERASE"/>
    <property type="match status" value="1"/>
</dbReference>
<evidence type="ECO:0000313" key="7">
    <source>
        <dbReference type="EMBL" id="KAK5543453.1"/>
    </source>
</evidence>
<keyword evidence="2" id="KW-0808">Transferase</keyword>
<accession>A0AAV9QJE0</accession>
<dbReference type="PROSITE" id="PS50280">
    <property type="entry name" value="SET"/>
    <property type="match status" value="1"/>
</dbReference>
<evidence type="ECO:0000259" key="6">
    <source>
        <dbReference type="PROSITE" id="PS50280"/>
    </source>
</evidence>
<keyword evidence="5" id="KW-0472">Membrane</keyword>
<dbReference type="InterPro" id="IPR015353">
    <property type="entry name" value="Rubisco_LSMT_subst-bd"/>
</dbReference>
<reference evidence="7 8" key="1">
    <citation type="submission" date="2023-06" db="EMBL/GenBank/DDBJ databases">
        <title>Black Yeasts Isolated from many extreme environments.</title>
        <authorList>
            <person name="Coleine C."/>
            <person name="Stajich J.E."/>
            <person name="Selbmann L."/>
        </authorList>
    </citation>
    <scope>NUCLEOTIDE SEQUENCE [LARGE SCALE GENOMIC DNA]</scope>
    <source>
        <strain evidence="7 8">CCFEE 5887</strain>
    </source>
</reference>
<dbReference type="FunFam" id="3.90.1410.10:FF:000007">
    <property type="entry name" value="Ribosomal lysine N-methyltransferase 4"/>
    <property type="match status" value="1"/>
</dbReference>
<dbReference type="InterPro" id="IPR050600">
    <property type="entry name" value="SETD3_SETD6_MTase"/>
</dbReference>
<feature type="region of interest" description="Disordered" evidence="4">
    <location>
        <begin position="56"/>
        <end position="86"/>
    </location>
</feature>
<evidence type="ECO:0000256" key="2">
    <source>
        <dbReference type="ARBA" id="ARBA00022679"/>
    </source>
</evidence>
<dbReference type="AlphaFoldDB" id="A0AAV9QJE0"/>
<dbReference type="Pfam" id="PF00856">
    <property type="entry name" value="SET"/>
    <property type="match status" value="1"/>
</dbReference>
<feature type="domain" description="SET" evidence="6">
    <location>
        <begin position="197"/>
        <end position="455"/>
    </location>
</feature>
<evidence type="ECO:0000256" key="5">
    <source>
        <dbReference type="SAM" id="Phobius"/>
    </source>
</evidence>
<dbReference type="InterPro" id="IPR001214">
    <property type="entry name" value="SET_dom"/>
</dbReference>
<keyword evidence="1" id="KW-0489">Methyltransferase</keyword>
<feature type="compositionally biased region" description="Basic residues" evidence="4">
    <location>
        <begin position="666"/>
        <end position="675"/>
    </location>
</feature>
<dbReference type="InterPro" id="IPR046341">
    <property type="entry name" value="SET_dom_sf"/>
</dbReference>
<proteinExistence type="predicted"/>
<feature type="transmembrane region" description="Helical" evidence="5">
    <location>
        <begin position="6"/>
        <end position="34"/>
    </location>
</feature>
<protein>
    <submittedName>
        <fullName evidence="7">Ribosomal lysine N-methyltransferase 4</fullName>
    </submittedName>
</protein>
<dbReference type="InterPro" id="IPR044430">
    <property type="entry name" value="SETD6_SET"/>
</dbReference>
<dbReference type="GO" id="GO:0032259">
    <property type="term" value="P:methylation"/>
    <property type="evidence" value="ECO:0007669"/>
    <property type="project" value="UniProtKB-KW"/>
</dbReference>
<organism evidence="7 8">
    <name type="scientific">Vermiconidia calcicola</name>
    <dbReference type="NCBI Taxonomy" id="1690605"/>
    <lineage>
        <taxon>Eukaryota</taxon>
        <taxon>Fungi</taxon>
        <taxon>Dikarya</taxon>
        <taxon>Ascomycota</taxon>
        <taxon>Pezizomycotina</taxon>
        <taxon>Dothideomycetes</taxon>
        <taxon>Dothideomycetidae</taxon>
        <taxon>Mycosphaerellales</taxon>
        <taxon>Extremaceae</taxon>
        <taxon>Vermiconidia</taxon>
    </lineage>
</organism>
<evidence type="ECO:0000256" key="3">
    <source>
        <dbReference type="ARBA" id="ARBA00022691"/>
    </source>
</evidence>
<feature type="compositionally biased region" description="Basic and acidic residues" evidence="4">
    <location>
        <begin position="77"/>
        <end position="86"/>
    </location>
</feature>
<dbReference type="Proteomes" id="UP001345827">
    <property type="component" value="Unassembled WGS sequence"/>
</dbReference>